<name>A0A1L7XN12_9HELO</name>
<sequence>MSIHRPFSWPLSLPPLLSTTLNVGVAIGGYTMAIPFYAPGIPGDMIATWFLRFFQPGLITVMTLGVTTLVTGLRAWRGLEPSASRQAALGLLFTFVHFGFGPLIVSCMDRMLADSEVAHEEMRWWIQLHVTRTLIADVPACLFFLNAMLKESGSC</sequence>
<proteinExistence type="predicted"/>
<feature type="transmembrane region" description="Helical" evidence="1">
    <location>
        <begin position="21"/>
        <end position="38"/>
    </location>
</feature>
<protein>
    <recommendedName>
        <fullName evidence="4">Integral membrane protein</fullName>
    </recommendedName>
</protein>
<evidence type="ECO:0008006" key="4">
    <source>
        <dbReference type="Google" id="ProtNLM"/>
    </source>
</evidence>
<dbReference type="EMBL" id="FJOG01000037">
    <property type="protein sequence ID" value="CZR66432.1"/>
    <property type="molecule type" value="Genomic_DNA"/>
</dbReference>
<accession>A0A1L7XN12</accession>
<evidence type="ECO:0000256" key="1">
    <source>
        <dbReference type="SAM" id="Phobius"/>
    </source>
</evidence>
<keyword evidence="1" id="KW-1133">Transmembrane helix</keyword>
<dbReference type="Proteomes" id="UP000184330">
    <property type="component" value="Unassembled WGS sequence"/>
</dbReference>
<dbReference type="OrthoDB" id="1523883at2759"/>
<dbReference type="STRING" id="576137.A0A1L7XN12"/>
<feature type="transmembrane region" description="Helical" evidence="1">
    <location>
        <begin position="88"/>
        <end position="105"/>
    </location>
</feature>
<keyword evidence="1" id="KW-0812">Transmembrane</keyword>
<keyword evidence="3" id="KW-1185">Reference proteome</keyword>
<keyword evidence="1" id="KW-0472">Membrane</keyword>
<reference evidence="2 3" key="1">
    <citation type="submission" date="2016-03" db="EMBL/GenBank/DDBJ databases">
        <authorList>
            <person name="Ploux O."/>
        </authorList>
    </citation>
    <scope>NUCLEOTIDE SEQUENCE [LARGE SCALE GENOMIC DNA]</scope>
    <source>
        <strain evidence="2 3">UAMH 11012</strain>
    </source>
</reference>
<feature type="transmembrane region" description="Helical" evidence="1">
    <location>
        <begin position="58"/>
        <end position="76"/>
    </location>
</feature>
<gene>
    <name evidence="2" type="ORF">PAC_16333</name>
</gene>
<dbReference type="AlphaFoldDB" id="A0A1L7XN12"/>
<organism evidence="2 3">
    <name type="scientific">Phialocephala subalpina</name>
    <dbReference type="NCBI Taxonomy" id="576137"/>
    <lineage>
        <taxon>Eukaryota</taxon>
        <taxon>Fungi</taxon>
        <taxon>Dikarya</taxon>
        <taxon>Ascomycota</taxon>
        <taxon>Pezizomycotina</taxon>
        <taxon>Leotiomycetes</taxon>
        <taxon>Helotiales</taxon>
        <taxon>Mollisiaceae</taxon>
        <taxon>Phialocephala</taxon>
        <taxon>Phialocephala fortinii species complex</taxon>
    </lineage>
</organism>
<evidence type="ECO:0000313" key="3">
    <source>
        <dbReference type="Proteomes" id="UP000184330"/>
    </source>
</evidence>
<evidence type="ECO:0000313" key="2">
    <source>
        <dbReference type="EMBL" id="CZR66432.1"/>
    </source>
</evidence>